<gene>
    <name evidence="1" type="ORF">J2W94_001749</name>
</gene>
<sequence length="146" mass="16390">MRLWTLHPKYLDPQGLVALWREALLARAVLRGETRGYTHHPQLERFKAHASPRLAINAYLATVHAEATSRGYTFDRTKIGPVRPVAPISATRGQINYEWEHLLQKLAARSPALFAQWRELGRPLCHPLFHSGPGPVASWERASGGA</sequence>
<name>A0ABU1RRR4_9GAMM</name>
<protein>
    <recommendedName>
        <fullName evidence="3">DNA lyase</fullName>
    </recommendedName>
</protein>
<dbReference type="Proteomes" id="UP001254759">
    <property type="component" value="Unassembled WGS sequence"/>
</dbReference>
<dbReference type="Pfam" id="PF03013">
    <property type="entry name" value="Pyr_excise"/>
    <property type="match status" value="1"/>
</dbReference>
<dbReference type="RefSeq" id="WP_310092266.1">
    <property type="nucleotide sequence ID" value="NZ_JAVDTT010000002.1"/>
</dbReference>
<reference evidence="1 2" key="1">
    <citation type="submission" date="2023-07" db="EMBL/GenBank/DDBJ databases">
        <title>Sorghum-associated microbial communities from plants grown in Nebraska, USA.</title>
        <authorList>
            <person name="Schachtman D."/>
        </authorList>
    </citation>
    <scope>NUCLEOTIDE SEQUENCE [LARGE SCALE GENOMIC DNA]</scope>
    <source>
        <strain evidence="1 2">BE107</strain>
    </source>
</reference>
<evidence type="ECO:0000313" key="1">
    <source>
        <dbReference type="EMBL" id="MDR6841464.1"/>
    </source>
</evidence>
<dbReference type="EMBL" id="JAVDTT010000002">
    <property type="protein sequence ID" value="MDR6841464.1"/>
    <property type="molecule type" value="Genomic_DNA"/>
</dbReference>
<accession>A0ABU1RRR4</accession>
<proteinExistence type="predicted"/>
<comment type="caution">
    <text evidence="1">The sequence shown here is derived from an EMBL/GenBank/DDBJ whole genome shotgun (WGS) entry which is preliminary data.</text>
</comment>
<evidence type="ECO:0000313" key="2">
    <source>
        <dbReference type="Proteomes" id="UP001254759"/>
    </source>
</evidence>
<dbReference type="InterPro" id="IPR004260">
    <property type="entry name" value="Pyr-dimer_DNA_glycosylase"/>
</dbReference>
<evidence type="ECO:0008006" key="3">
    <source>
        <dbReference type="Google" id="ProtNLM"/>
    </source>
</evidence>
<organism evidence="1 2">
    <name type="scientific">Pseudoxanthomonas sacheonensis</name>
    <dbReference type="NCBI Taxonomy" id="443615"/>
    <lineage>
        <taxon>Bacteria</taxon>
        <taxon>Pseudomonadati</taxon>
        <taxon>Pseudomonadota</taxon>
        <taxon>Gammaproteobacteria</taxon>
        <taxon>Lysobacterales</taxon>
        <taxon>Lysobacteraceae</taxon>
        <taxon>Pseudoxanthomonas</taxon>
    </lineage>
</organism>
<keyword evidence="2" id="KW-1185">Reference proteome</keyword>